<name>A0A0F9LQK8_9ZZZZ</name>
<feature type="non-terminal residue" evidence="1">
    <location>
        <position position="306"/>
    </location>
</feature>
<gene>
    <name evidence="1" type="ORF">LCGC14_1553070</name>
</gene>
<proteinExistence type="predicted"/>
<protein>
    <submittedName>
        <fullName evidence="1">Uncharacterized protein</fullName>
    </submittedName>
</protein>
<reference evidence="1" key="1">
    <citation type="journal article" date="2015" name="Nature">
        <title>Complex archaea that bridge the gap between prokaryotes and eukaryotes.</title>
        <authorList>
            <person name="Spang A."/>
            <person name="Saw J.H."/>
            <person name="Jorgensen S.L."/>
            <person name="Zaremba-Niedzwiedzka K."/>
            <person name="Martijn J."/>
            <person name="Lind A.E."/>
            <person name="van Eijk R."/>
            <person name="Schleper C."/>
            <person name="Guy L."/>
            <person name="Ettema T.J."/>
        </authorList>
    </citation>
    <scope>NUCLEOTIDE SEQUENCE</scope>
</reference>
<accession>A0A0F9LQK8</accession>
<comment type="caution">
    <text evidence="1">The sequence shown here is derived from an EMBL/GenBank/DDBJ whole genome shotgun (WGS) entry which is preliminary data.</text>
</comment>
<evidence type="ECO:0000313" key="1">
    <source>
        <dbReference type="EMBL" id="KKM54908.1"/>
    </source>
</evidence>
<dbReference type="AlphaFoldDB" id="A0A0F9LQK8"/>
<sequence>MSKERFAQIGPREHVISLDVKIPELRASNTYGLTLDRTFEVEGYKTRLSLVDNFEYTPNMVALEILEPTRDLLDFLEHASNGIVELFKSAPEELALTMLKYKFEKDYLMSLDRSWVGAIAAANAPPIYNMKRHDDIDLDYIDGYGYLVDSNLYTVKNGYIYFKDSLSNILFPNGNFPFTDSDADPYMFYRVNIKVPTVIPYESRAIFSLPGGTAIPNYGGPIYAPLNTLDTTTNGLAQLALSQTISYLISDYFNVYTMAASKAYGKVEVDYIIQTTAWSTLISSLILVPITLGASAAAGAFQGLAG</sequence>
<dbReference type="EMBL" id="LAZR01011896">
    <property type="protein sequence ID" value="KKM54908.1"/>
    <property type="molecule type" value="Genomic_DNA"/>
</dbReference>
<organism evidence="1">
    <name type="scientific">marine sediment metagenome</name>
    <dbReference type="NCBI Taxonomy" id="412755"/>
    <lineage>
        <taxon>unclassified sequences</taxon>
        <taxon>metagenomes</taxon>
        <taxon>ecological metagenomes</taxon>
    </lineage>
</organism>